<evidence type="ECO:0000256" key="1">
    <source>
        <dbReference type="SAM" id="Phobius"/>
    </source>
</evidence>
<keyword evidence="1" id="KW-0812">Transmembrane</keyword>
<organism evidence="2 3">
    <name type="scientific">Dendrobium nobile</name>
    <name type="common">Orchid</name>
    <dbReference type="NCBI Taxonomy" id="94219"/>
    <lineage>
        <taxon>Eukaryota</taxon>
        <taxon>Viridiplantae</taxon>
        <taxon>Streptophyta</taxon>
        <taxon>Embryophyta</taxon>
        <taxon>Tracheophyta</taxon>
        <taxon>Spermatophyta</taxon>
        <taxon>Magnoliopsida</taxon>
        <taxon>Liliopsida</taxon>
        <taxon>Asparagales</taxon>
        <taxon>Orchidaceae</taxon>
        <taxon>Epidendroideae</taxon>
        <taxon>Malaxideae</taxon>
        <taxon>Dendrobiinae</taxon>
        <taxon>Dendrobium</taxon>
    </lineage>
</organism>
<reference evidence="2" key="1">
    <citation type="journal article" date="2022" name="Front. Genet.">
        <title>Chromosome-Scale Assembly of the Dendrobium nobile Genome Provides Insights Into the Molecular Mechanism of the Biosynthesis of the Medicinal Active Ingredient of Dendrobium.</title>
        <authorList>
            <person name="Xu Q."/>
            <person name="Niu S.-C."/>
            <person name="Li K.-L."/>
            <person name="Zheng P.-J."/>
            <person name="Zhang X.-J."/>
            <person name="Jia Y."/>
            <person name="Liu Y."/>
            <person name="Niu Y.-X."/>
            <person name="Yu L.-H."/>
            <person name="Chen D.-F."/>
            <person name="Zhang G.-Q."/>
        </authorList>
    </citation>
    <scope>NUCLEOTIDE SEQUENCE</scope>
    <source>
        <tissue evidence="2">Leaf</tissue>
    </source>
</reference>
<keyword evidence="1" id="KW-0472">Membrane</keyword>
<protein>
    <submittedName>
        <fullName evidence="2">Uncharacterized protein</fullName>
    </submittedName>
</protein>
<keyword evidence="3" id="KW-1185">Reference proteome</keyword>
<keyword evidence="1" id="KW-1133">Transmembrane helix</keyword>
<sequence>MTFKFEKQCVRIMKIVQVKSLKMKLGQIIRTRRLFNLIINVLLASSFLMYDYYSLYINKKPCMTSDQTGDKWISLLEEKHGMYGSRRTNIREVLAITLFILNE</sequence>
<accession>A0A8T3ABI4</accession>
<feature type="transmembrane region" description="Helical" evidence="1">
    <location>
        <begin position="34"/>
        <end position="53"/>
    </location>
</feature>
<dbReference type="AlphaFoldDB" id="A0A8T3ABI4"/>
<proteinExistence type="predicted"/>
<name>A0A8T3ABI4_DENNO</name>
<evidence type="ECO:0000313" key="3">
    <source>
        <dbReference type="Proteomes" id="UP000829196"/>
    </source>
</evidence>
<gene>
    <name evidence="2" type="ORF">KFK09_023606</name>
</gene>
<evidence type="ECO:0000313" key="2">
    <source>
        <dbReference type="EMBL" id="KAI0493488.1"/>
    </source>
</evidence>
<dbReference type="EMBL" id="JAGYWB010000017">
    <property type="protein sequence ID" value="KAI0493488.1"/>
    <property type="molecule type" value="Genomic_DNA"/>
</dbReference>
<comment type="caution">
    <text evidence="2">The sequence shown here is derived from an EMBL/GenBank/DDBJ whole genome shotgun (WGS) entry which is preliminary data.</text>
</comment>
<dbReference type="Proteomes" id="UP000829196">
    <property type="component" value="Unassembled WGS sequence"/>
</dbReference>